<proteinExistence type="predicted"/>
<accession>A0A8H7DQE4</accession>
<dbReference type="Proteomes" id="UP000623687">
    <property type="component" value="Unassembled WGS sequence"/>
</dbReference>
<sequence length="67" mass="7932">MKLPPKKVKHIEKRVVDGVEQQVEFEEVCKKLFLFADTVVRRKRKNPASLLVIITRFPHPRRHLPTC</sequence>
<keyword evidence="2" id="KW-1185">Reference proteome</keyword>
<evidence type="ECO:0000313" key="2">
    <source>
        <dbReference type="Proteomes" id="UP000623687"/>
    </source>
</evidence>
<reference evidence="1" key="1">
    <citation type="submission" date="2019-07" db="EMBL/GenBank/DDBJ databases">
        <authorList>
            <person name="Palmer J.M."/>
        </authorList>
    </citation>
    <scope>NUCLEOTIDE SEQUENCE</scope>
    <source>
        <strain evidence="1">PC9</strain>
    </source>
</reference>
<comment type="caution">
    <text evidence="1">The sequence shown here is derived from an EMBL/GenBank/DDBJ whole genome shotgun (WGS) entry which is preliminary data.</text>
</comment>
<dbReference type="AlphaFoldDB" id="A0A8H7DQE4"/>
<evidence type="ECO:0000313" key="1">
    <source>
        <dbReference type="EMBL" id="KAF7424977.1"/>
    </source>
</evidence>
<name>A0A8H7DQE4_PLEOS</name>
<dbReference type="VEuPathDB" id="FungiDB:PC9H_010288"/>
<gene>
    <name evidence="1" type="ORF">PC9H_010288</name>
</gene>
<dbReference type="RefSeq" id="XP_036629171.1">
    <property type="nucleotide sequence ID" value="XM_036779782.1"/>
</dbReference>
<organism evidence="1 2">
    <name type="scientific">Pleurotus ostreatus</name>
    <name type="common">Oyster mushroom</name>
    <name type="synonym">White-rot fungus</name>
    <dbReference type="NCBI Taxonomy" id="5322"/>
    <lineage>
        <taxon>Eukaryota</taxon>
        <taxon>Fungi</taxon>
        <taxon>Dikarya</taxon>
        <taxon>Basidiomycota</taxon>
        <taxon>Agaricomycotina</taxon>
        <taxon>Agaricomycetes</taxon>
        <taxon>Agaricomycetidae</taxon>
        <taxon>Agaricales</taxon>
        <taxon>Pleurotineae</taxon>
        <taxon>Pleurotaceae</taxon>
        <taxon>Pleurotus</taxon>
    </lineage>
</organism>
<protein>
    <submittedName>
        <fullName evidence="1">Uncharacterized protein</fullName>
    </submittedName>
</protein>
<dbReference type="GeneID" id="59380106"/>
<dbReference type="EMBL" id="JACETU010000007">
    <property type="protein sequence ID" value="KAF7424977.1"/>
    <property type="molecule type" value="Genomic_DNA"/>
</dbReference>